<evidence type="ECO:0000313" key="5">
    <source>
        <dbReference type="Proteomes" id="UP000655751"/>
    </source>
</evidence>
<dbReference type="Pfam" id="PF11887">
    <property type="entry name" value="Mce4_CUP1"/>
    <property type="match status" value="1"/>
</dbReference>
<keyword evidence="5" id="KW-1185">Reference proteome</keyword>
<evidence type="ECO:0000256" key="1">
    <source>
        <dbReference type="SAM" id="Phobius"/>
    </source>
</evidence>
<evidence type="ECO:0000259" key="2">
    <source>
        <dbReference type="Pfam" id="PF02470"/>
    </source>
</evidence>
<dbReference type="Pfam" id="PF02470">
    <property type="entry name" value="MlaD"/>
    <property type="match status" value="1"/>
</dbReference>
<dbReference type="NCBIfam" id="TIGR00996">
    <property type="entry name" value="Mtu_fam_mce"/>
    <property type="match status" value="1"/>
</dbReference>
<dbReference type="InterPro" id="IPR003399">
    <property type="entry name" value="Mce/MlaD"/>
</dbReference>
<sequence>MSKRSLLLRLVVAAVLTVVIVTGILRVIDAPVTGDVDTYTAEFTDVNGLRSGDDVRVYGFRVGKVVTVELDGSLARVRFTVARDRPVFDESRIAVRFQDLTGFRYLAVQQPEQPGSRRDPGAVIGIDRTVPAFDVTTLFNGLQPVLAQLSPEQINRFASNMLAVLEGDGTGLGPALDAIGELSKHVSDRQALITLLVSNLGQVSEHLGGKSANAMALLANLTALFATLTEKLSGLVDFANIIPAVLTPLRDILKVLGITGLPDRDLDRLLRNAFPAPQQAAEVLGRLPGVLQTLASTVPVTGPEAAVSSSHGVAVAPAPLQVFIAGQGVRLCNS</sequence>
<keyword evidence="1" id="KW-1133">Transmembrane helix</keyword>
<name>A0A931N154_9NOCA</name>
<dbReference type="InterPro" id="IPR052336">
    <property type="entry name" value="MlaD_Phospholipid_Transporter"/>
</dbReference>
<comment type="caution">
    <text evidence="4">The sequence shown here is derived from an EMBL/GenBank/DDBJ whole genome shotgun (WGS) entry which is preliminary data.</text>
</comment>
<proteinExistence type="predicted"/>
<dbReference type="PANTHER" id="PTHR33371:SF17">
    <property type="entry name" value="MCE-FAMILY PROTEIN MCE1B"/>
    <property type="match status" value="1"/>
</dbReference>
<dbReference type="Proteomes" id="UP000655751">
    <property type="component" value="Unassembled WGS sequence"/>
</dbReference>
<feature type="domain" description="Mce/MlaD" evidence="2">
    <location>
        <begin position="38"/>
        <end position="110"/>
    </location>
</feature>
<accession>A0A931N154</accession>
<dbReference type="PANTHER" id="PTHR33371">
    <property type="entry name" value="INTERMEMBRANE PHOSPHOLIPID TRANSPORT SYSTEM BINDING PROTEIN MLAD-RELATED"/>
    <property type="match status" value="1"/>
</dbReference>
<dbReference type="EMBL" id="JADMLG010000006">
    <property type="protein sequence ID" value="MBH0778010.1"/>
    <property type="molecule type" value="Genomic_DNA"/>
</dbReference>
<dbReference type="InterPro" id="IPR024516">
    <property type="entry name" value="Mce_C"/>
</dbReference>
<dbReference type="GO" id="GO:0051701">
    <property type="term" value="P:biological process involved in interaction with host"/>
    <property type="evidence" value="ECO:0007669"/>
    <property type="project" value="TreeGrafter"/>
</dbReference>
<feature type="transmembrane region" description="Helical" evidence="1">
    <location>
        <begin position="7"/>
        <end position="28"/>
    </location>
</feature>
<gene>
    <name evidence="4" type="ORF">IT779_17165</name>
</gene>
<organism evidence="4 5">
    <name type="scientific">Nocardia bovistercoris</name>
    <dbReference type="NCBI Taxonomy" id="2785916"/>
    <lineage>
        <taxon>Bacteria</taxon>
        <taxon>Bacillati</taxon>
        <taxon>Actinomycetota</taxon>
        <taxon>Actinomycetes</taxon>
        <taxon>Mycobacteriales</taxon>
        <taxon>Nocardiaceae</taxon>
        <taxon>Nocardia</taxon>
    </lineage>
</organism>
<evidence type="ECO:0000259" key="3">
    <source>
        <dbReference type="Pfam" id="PF11887"/>
    </source>
</evidence>
<dbReference type="InterPro" id="IPR005693">
    <property type="entry name" value="Mce"/>
</dbReference>
<reference evidence="4" key="1">
    <citation type="submission" date="2020-11" db="EMBL/GenBank/DDBJ databases">
        <title>Nocardia NEAU-351.nov., a novel actinomycete isolated from the cow dung.</title>
        <authorList>
            <person name="Zhang X."/>
        </authorList>
    </citation>
    <scope>NUCLEOTIDE SEQUENCE</scope>
    <source>
        <strain evidence="4">NEAU-351</strain>
    </source>
</reference>
<dbReference type="AlphaFoldDB" id="A0A931N154"/>
<feature type="domain" description="Mammalian cell entry C-terminal" evidence="3">
    <location>
        <begin position="119"/>
        <end position="237"/>
    </location>
</feature>
<evidence type="ECO:0000313" key="4">
    <source>
        <dbReference type="EMBL" id="MBH0778010.1"/>
    </source>
</evidence>
<keyword evidence="1" id="KW-0812">Transmembrane</keyword>
<dbReference type="GO" id="GO:0005576">
    <property type="term" value="C:extracellular region"/>
    <property type="evidence" value="ECO:0007669"/>
    <property type="project" value="TreeGrafter"/>
</dbReference>
<protein>
    <submittedName>
        <fullName evidence="4">MCE family protein</fullName>
    </submittedName>
</protein>
<dbReference type="RefSeq" id="WP_196150314.1">
    <property type="nucleotide sequence ID" value="NZ_JADMLG010000006.1"/>
</dbReference>
<keyword evidence="1" id="KW-0472">Membrane</keyword>